<dbReference type="GO" id="GO:0046872">
    <property type="term" value="F:metal ion binding"/>
    <property type="evidence" value="ECO:0007669"/>
    <property type="project" value="UniProtKB-KW"/>
</dbReference>
<evidence type="ECO:0000256" key="1">
    <source>
        <dbReference type="ARBA" id="ARBA00001966"/>
    </source>
</evidence>
<keyword evidence="3" id="KW-0949">S-adenosyl-L-methionine</keyword>
<dbReference type="InterPro" id="IPR023885">
    <property type="entry name" value="4Fe4S-binding_SPASM_dom"/>
</dbReference>
<dbReference type="OrthoDB" id="9782387at2"/>
<keyword evidence="4" id="KW-0479">Metal-binding</keyword>
<dbReference type="InterPro" id="IPR013785">
    <property type="entry name" value="Aldolase_TIM"/>
</dbReference>
<feature type="region of interest" description="Disordered" evidence="7">
    <location>
        <begin position="36"/>
        <end position="57"/>
    </location>
</feature>
<evidence type="ECO:0000313" key="9">
    <source>
        <dbReference type="EMBL" id="SIS50401.1"/>
    </source>
</evidence>
<keyword evidence="2" id="KW-0004">4Fe-4S</keyword>
<keyword evidence="5" id="KW-0408">Iron</keyword>
<proteinExistence type="predicted"/>
<evidence type="ECO:0000313" key="10">
    <source>
        <dbReference type="Proteomes" id="UP000186098"/>
    </source>
</evidence>
<dbReference type="SUPFAM" id="SSF102114">
    <property type="entry name" value="Radical SAM enzymes"/>
    <property type="match status" value="1"/>
</dbReference>
<dbReference type="PANTHER" id="PTHR43273:SF8">
    <property type="entry name" value="RADICAL SAM DOMAIN PROTEIN"/>
    <property type="match status" value="1"/>
</dbReference>
<accession>A0A1N7JMA4</accession>
<dbReference type="InterPro" id="IPR023867">
    <property type="entry name" value="Sulphatase_maturase_rSAM"/>
</dbReference>
<keyword evidence="10" id="KW-1185">Reference proteome</keyword>
<dbReference type="CDD" id="cd01335">
    <property type="entry name" value="Radical_SAM"/>
    <property type="match status" value="1"/>
</dbReference>
<evidence type="ECO:0000256" key="4">
    <source>
        <dbReference type="ARBA" id="ARBA00022723"/>
    </source>
</evidence>
<dbReference type="Pfam" id="PF04055">
    <property type="entry name" value="Radical_SAM"/>
    <property type="match status" value="1"/>
</dbReference>
<dbReference type="InterPro" id="IPR000385">
    <property type="entry name" value="MoaA_NifB_PqqE_Fe-S-bd_CS"/>
</dbReference>
<dbReference type="Proteomes" id="UP000186098">
    <property type="component" value="Unassembled WGS sequence"/>
</dbReference>
<feature type="compositionally biased region" description="Pro residues" evidence="7">
    <location>
        <begin position="46"/>
        <end position="56"/>
    </location>
</feature>
<dbReference type="SFLD" id="SFLDG01386">
    <property type="entry name" value="main_SPASM_domain-containing"/>
    <property type="match status" value="1"/>
</dbReference>
<gene>
    <name evidence="9" type="ORF">SAMN05421795_101151</name>
</gene>
<dbReference type="PROSITE" id="PS51918">
    <property type="entry name" value="RADICAL_SAM"/>
    <property type="match status" value="1"/>
</dbReference>
<sequence>MNVLTFRTARGHYAYDGASNLLAEVGPRIAQALRAQGAESCDPVPASGPEPYPDPDPAAEAAIAQARKGLGLFRPAPGGAPEPALEPAALHDALARGRRTLMLQLTDACNLRCGYCVYAGTHPGRPAHGTTQMSPAVAEAAIAEFFAHATQTEGPLGLGFYGGEPLLNRKVMKFALDLFRSRAGGREILPALTTNGTLLNGAAGDILAGNAVAVMVSLDGPPRIHDAQRRLRRGGGSFDRVVANLRALQARHPAWFDTHVQLSVTLGPETDLAALDAFFTEFPVARLSANALETPTGTAPPAQDQVETMLARHLNGARAGRLGRRAPEMRLAEALFAPALRKIHRRRPQAPDTGPFTPGGACIPGVDKTFVSPKGRYFLCEKLDGQDAAAIGDVEHGLDVAAAQAVLTRFHALLGDECRGCWAFRLCGICPAHVIRDGRFDPEARRAACALRKRGLARLMRHYCEIREVAPDALGP</sequence>
<dbReference type="AlphaFoldDB" id="A0A1N7JMA4"/>
<comment type="cofactor">
    <cofactor evidence="1">
        <name>[4Fe-4S] cluster</name>
        <dbReference type="ChEBI" id="CHEBI:49883"/>
    </cofactor>
</comment>
<evidence type="ECO:0000259" key="8">
    <source>
        <dbReference type="PROSITE" id="PS51918"/>
    </source>
</evidence>
<feature type="domain" description="Radical SAM core" evidence="8">
    <location>
        <begin position="95"/>
        <end position="332"/>
    </location>
</feature>
<dbReference type="PANTHER" id="PTHR43273">
    <property type="entry name" value="ANAEROBIC SULFATASE-MATURATING ENZYME HOMOLOG ASLB-RELATED"/>
    <property type="match status" value="1"/>
</dbReference>
<dbReference type="SFLD" id="SFLDG01384">
    <property type="entry name" value="thioether_bond_formation_requi"/>
    <property type="match status" value="1"/>
</dbReference>
<evidence type="ECO:0000256" key="6">
    <source>
        <dbReference type="ARBA" id="ARBA00023014"/>
    </source>
</evidence>
<dbReference type="EMBL" id="FTOM01000001">
    <property type="protein sequence ID" value="SIS50401.1"/>
    <property type="molecule type" value="Genomic_DNA"/>
</dbReference>
<dbReference type="SFLD" id="SFLDG01067">
    <property type="entry name" value="SPASM/twitch_domain_containing"/>
    <property type="match status" value="1"/>
</dbReference>
<evidence type="ECO:0000256" key="3">
    <source>
        <dbReference type="ARBA" id="ARBA00022691"/>
    </source>
</evidence>
<evidence type="ECO:0000256" key="5">
    <source>
        <dbReference type="ARBA" id="ARBA00023004"/>
    </source>
</evidence>
<dbReference type="Gene3D" id="3.20.20.70">
    <property type="entry name" value="Aldolase class I"/>
    <property type="match status" value="1"/>
</dbReference>
<protein>
    <recommendedName>
        <fullName evidence="8">Radical SAM core domain-containing protein</fullName>
    </recommendedName>
</protein>
<dbReference type="NCBIfam" id="TIGR04085">
    <property type="entry name" value="rSAM_more_4Fe4S"/>
    <property type="match status" value="1"/>
</dbReference>
<dbReference type="InterPro" id="IPR058240">
    <property type="entry name" value="rSAM_sf"/>
</dbReference>
<dbReference type="GO" id="GO:0016491">
    <property type="term" value="F:oxidoreductase activity"/>
    <property type="evidence" value="ECO:0007669"/>
    <property type="project" value="InterPro"/>
</dbReference>
<dbReference type="GO" id="GO:0051539">
    <property type="term" value="F:4 iron, 4 sulfur cluster binding"/>
    <property type="evidence" value="ECO:0007669"/>
    <property type="project" value="UniProtKB-KW"/>
</dbReference>
<organism evidence="9 10">
    <name type="scientific">Phaeovulum vinaykumarii</name>
    <dbReference type="NCBI Taxonomy" id="407234"/>
    <lineage>
        <taxon>Bacteria</taxon>
        <taxon>Pseudomonadati</taxon>
        <taxon>Pseudomonadota</taxon>
        <taxon>Alphaproteobacteria</taxon>
        <taxon>Rhodobacterales</taxon>
        <taxon>Paracoccaceae</taxon>
        <taxon>Phaeovulum</taxon>
    </lineage>
</organism>
<evidence type="ECO:0000256" key="2">
    <source>
        <dbReference type="ARBA" id="ARBA00022485"/>
    </source>
</evidence>
<evidence type="ECO:0000256" key="7">
    <source>
        <dbReference type="SAM" id="MobiDB-lite"/>
    </source>
</evidence>
<dbReference type="PROSITE" id="PS01305">
    <property type="entry name" value="MOAA_NIFB_PQQE"/>
    <property type="match status" value="1"/>
</dbReference>
<dbReference type="RefSeq" id="WP_083947506.1">
    <property type="nucleotide sequence ID" value="NZ_FTOM01000001.1"/>
</dbReference>
<dbReference type="InterPro" id="IPR007197">
    <property type="entry name" value="rSAM"/>
</dbReference>
<name>A0A1N7JMA4_9RHOB</name>
<keyword evidence="6" id="KW-0411">Iron-sulfur</keyword>
<reference evidence="10" key="1">
    <citation type="submission" date="2017-01" db="EMBL/GenBank/DDBJ databases">
        <authorList>
            <person name="Varghese N."/>
            <person name="Submissions S."/>
        </authorList>
    </citation>
    <scope>NUCLEOTIDE SEQUENCE [LARGE SCALE GENOMIC DNA]</scope>
    <source>
        <strain evidence="10">DSM 18714</strain>
    </source>
</reference>
<dbReference type="SFLD" id="SFLDS00029">
    <property type="entry name" value="Radical_SAM"/>
    <property type="match status" value="1"/>
</dbReference>